<dbReference type="Proteomes" id="UP000245626">
    <property type="component" value="Unassembled WGS sequence"/>
</dbReference>
<reference evidence="1 2" key="1">
    <citation type="journal article" date="2018" name="Mol. Biol. Evol.">
        <title>Broad Genomic Sampling Reveals a Smut Pathogenic Ancestry of the Fungal Clade Ustilaginomycotina.</title>
        <authorList>
            <person name="Kijpornyongpan T."/>
            <person name="Mondo S.J."/>
            <person name="Barry K."/>
            <person name="Sandor L."/>
            <person name="Lee J."/>
            <person name="Lipzen A."/>
            <person name="Pangilinan J."/>
            <person name="LaButti K."/>
            <person name="Hainaut M."/>
            <person name="Henrissat B."/>
            <person name="Grigoriev I.V."/>
            <person name="Spatafora J.W."/>
            <person name="Aime M.C."/>
        </authorList>
    </citation>
    <scope>NUCLEOTIDE SEQUENCE [LARGE SCALE GENOMIC DNA]</scope>
    <source>
        <strain evidence="1 2">SA 807</strain>
    </source>
</reference>
<name>A0ACD0NV00_9BASI</name>
<evidence type="ECO:0000313" key="1">
    <source>
        <dbReference type="EMBL" id="PWN49648.1"/>
    </source>
</evidence>
<accession>A0ACD0NV00</accession>
<keyword evidence="2" id="KW-1185">Reference proteome</keyword>
<gene>
    <name evidence="1" type="ORF">IE53DRAFT_388106</name>
</gene>
<dbReference type="EMBL" id="KZ820022">
    <property type="protein sequence ID" value="PWN49648.1"/>
    <property type="molecule type" value="Genomic_DNA"/>
</dbReference>
<protein>
    <submittedName>
        <fullName evidence="1">Uncharacterized protein</fullName>
    </submittedName>
</protein>
<organism evidence="1 2">
    <name type="scientific">Violaceomyces palustris</name>
    <dbReference type="NCBI Taxonomy" id="1673888"/>
    <lineage>
        <taxon>Eukaryota</taxon>
        <taxon>Fungi</taxon>
        <taxon>Dikarya</taxon>
        <taxon>Basidiomycota</taxon>
        <taxon>Ustilaginomycotina</taxon>
        <taxon>Ustilaginomycetes</taxon>
        <taxon>Violaceomycetales</taxon>
        <taxon>Violaceomycetaceae</taxon>
        <taxon>Violaceomyces</taxon>
    </lineage>
</organism>
<sequence length="1664" mass="179911">MQKEASQTLDSLTKTTSFTSLLRSAKKKSSESLKSLRRKGEANRAAEEPDTPPVPALPTFASGSEHLREKPLPPIDPSSNVRASAEPVPAPTTPTTSVSAASPYFTPTPTSTPQGSGAKGSPLRNQGSVSELRAARSRAASNSTGTTTPARTAKSPGQMDHISPLRSGPSSSSLARSFKNSGQMSPSPSPSPSRPPSRVRRLSNKLSFSSHSRGGEGGADRSGAATPTQKSVRQGISNTTYMSSRHPQSPTHSGNSASKEGDGNTIAQLYAVFGLPKDPSVWTLAEDDCVAGAHHVEGAVGRFWRPEVLGCSICPPPSEVLAEAGGRDGPSRSASRASRKKDTSKWEGGPDGKKTNPKFIEMADGRGGVERAETARVLSKALKLSFTREIEVTTGPGNYPPPSSSHTFSFSVPTIRSSLPTLNNGPDGQATADARKAAGAMGVATSAIGEGYGLDASISRRVGASGSGTASAEDTAGLATFYGVVLIVWSAADERRAKAVKRELNRVARARAGKASISKSASKRSAWTADGTDATADDDDEPEGLNGGAFSFLPENNTFFMPYAICIVSRYPIYNLLGDWNKAAWHKYSRNIEMHNKLMAAILRQPAPRLGETVRIDSPDEDVTFVCTFPGAVDWGRGLIGIDFTMWPLFKTLSLDNILTICEIALSPSGRVLFLSRHPALMGLAVETIRYLVELCGWKGVAHQNCHARDVRIYLEDPGSWLIAINNELRSIVKPAKEVCVVDLDINFVNCPRPPLKAPSTKGLRDKKRRKLIHALGFSSADYGPPREFIEAFPSARFRPLSVIESRTDPALYDRLEPPSWWDQGAVIAAFDQVLHEGSKQTFLKKVLRMKAAKQPAASQAELAAIMALRRRASTFVDARDGLENKIGRLNKRLAFLMSEGEMWKLQFEKIQQLVDRLTSEANSLRGKVDKERRESKRLSSTLAQRDMEQVQLQLQLRETEQARENAQLELEKMRAAMDNLEHEREAMMDEIRNIISTSGDSDFDLSKLDMMADLGSRRSSRSGSPASAMTHNTELSILRSRALAEQRISMGRPRAASSSLRKSSTANASQEQGEMPARDRRVSHQSSAQNHFPDDQMNYEIQQRTSSVTDQISRIQQQLESTLTHLEGRRSGTFERERERRRMSVSSVNSFRYEHGPPSSLGHYNNATPSVGHATELAQEKSNGYEAVENMQDSKPDNDGRSPNLNRRHDRAPPSSFRAPGTSASNARQTTPGRNGQTGAAPTLSPKHPGRPQSTASPSTADGHTFATPSGDSPGLTSPRASSAEGHFGIQFPRSPELSSSSAHAVSHGVPTSRAAVATTVAIAAGSATAAAISASEDGKPIQDTPVPATDENSPATPSIAEVTQKANETTLDGAAPDDASDEGTDEDDGADFNMFEEPEDFRPKTPPSTVTYYDFPGTDEKVALHLVGNHPLWGHLAWNASYCISDYICANAPVLTLGKRVLELGAAAGLPSIVCNWTGASQVVATDYPDPDLVGNLTKNLMFNCGKDAAGYKGPGDVAVEGFIWGSDPSKVLSHLEGKGEDKKFDVIILSDLVFNHQAHPALLETCDACLADAIPADVPLEEGQDESLVRRGQGMTPCVLVFFTHHRPHLAYKDMGFFDMAEVKGWKFEKLGEWLMKPMFPDDPGDEKVRSTIHGYRLWRA</sequence>
<evidence type="ECO:0000313" key="2">
    <source>
        <dbReference type="Proteomes" id="UP000245626"/>
    </source>
</evidence>
<proteinExistence type="predicted"/>